<dbReference type="EMBL" id="NXIE01000002">
    <property type="protein sequence ID" value="RXK13281.1"/>
    <property type="molecule type" value="Genomic_DNA"/>
</dbReference>
<evidence type="ECO:0000256" key="1">
    <source>
        <dbReference type="SAM" id="SignalP"/>
    </source>
</evidence>
<dbReference type="InterPro" id="IPR019613">
    <property type="entry name" value="DUF4198"/>
</dbReference>
<proteinExistence type="predicted"/>
<feature type="chain" id="PRO_5020445543" evidence="1">
    <location>
        <begin position="27"/>
        <end position="298"/>
    </location>
</feature>
<comment type="caution">
    <text evidence="2">The sequence shown here is derived from an EMBL/GenBank/DDBJ whole genome shotgun (WGS) entry which is preliminary data.</text>
</comment>
<dbReference type="AlphaFoldDB" id="A0A4Q1AW57"/>
<feature type="signal peptide" evidence="1">
    <location>
        <begin position="1"/>
        <end position="26"/>
    </location>
</feature>
<name>A0A4Q1AW57_9BACT</name>
<dbReference type="OrthoDB" id="5415101at2"/>
<organism evidence="2 3">
    <name type="scientific">Halarcobacter mediterraneus</name>
    <dbReference type="NCBI Taxonomy" id="2023153"/>
    <lineage>
        <taxon>Bacteria</taxon>
        <taxon>Pseudomonadati</taxon>
        <taxon>Campylobacterota</taxon>
        <taxon>Epsilonproteobacteria</taxon>
        <taxon>Campylobacterales</taxon>
        <taxon>Arcobacteraceae</taxon>
        <taxon>Halarcobacter</taxon>
    </lineage>
</organism>
<evidence type="ECO:0000313" key="2">
    <source>
        <dbReference type="EMBL" id="RXK13281.1"/>
    </source>
</evidence>
<reference evidence="2 3" key="1">
    <citation type="submission" date="2017-09" db="EMBL/GenBank/DDBJ databases">
        <title>Genomics of the genus Arcobacter.</title>
        <authorList>
            <person name="Perez-Cataluna A."/>
            <person name="Figueras M.J."/>
            <person name="Salas-Masso N."/>
        </authorList>
    </citation>
    <scope>NUCLEOTIDE SEQUENCE [LARGE SCALE GENOMIC DNA]</scope>
    <source>
        <strain evidence="2 3">F156-34</strain>
    </source>
</reference>
<sequence length="298" mass="33052">MKKIKKALFSTIALSTLSISTLSAHSLWINSFESFSHKPGHTTVSLGWGHSIPIDDILNSANGKVIIEEFSITNPKGEKTKLKIPSSELAKASKQTKSFDVYDADIALQKIALKKESLKGVYTIQANSKPTFYTSYLDSKDRQRLKLKPKNEIKDIKKILMSVKYQASAKSYLTLENWTAQKATNKGLEIIPKTDLSNVRVGDLVEFEVLFMGKPLNASASSMDYITAASNTFGQNEGFSLMSYIKEGKAQIRVQSAGQWIISCSHRGTVTKDGPLKDLYNKVNYSFNGSSLTFNVKE</sequence>
<dbReference type="RefSeq" id="WP_129061102.1">
    <property type="nucleotide sequence ID" value="NZ_NXIE01000002.1"/>
</dbReference>
<gene>
    <name evidence="2" type="ORF">CP965_05625</name>
</gene>
<evidence type="ECO:0000313" key="3">
    <source>
        <dbReference type="Proteomes" id="UP000289718"/>
    </source>
</evidence>
<dbReference type="Pfam" id="PF10670">
    <property type="entry name" value="DUF4198"/>
    <property type="match status" value="1"/>
</dbReference>
<keyword evidence="1" id="KW-0732">Signal</keyword>
<accession>A0A4Q1AW57</accession>
<dbReference type="Proteomes" id="UP000289718">
    <property type="component" value="Unassembled WGS sequence"/>
</dbReference>
<protein>
    <submittedName>
        <fullName evidence="2">Nickel transporter</fullName>
    </submittedName>
</protein>
<keyword evidence="3" id="KW-1185">Reference proteome</keyword>